<accession>A0A2H0UW38</accession>
<name>A0A2H0UW38_9BACT</name>
<protein>
    <submittedName>
        <fullName evidence="1">Uncharacterized protein</fullName>
    </submittedName>
</protein>
<sequence length="82" mass="9421">MNPLTLENNIQEVAAQERQFQILKQKTGEERLKLALQLRELVLSLAKASIKNEHPNLSAKELQKKLLQRIYGDDFCFEIGGK</sequence>
<comment type="caution">
    <text evidence="1">The sequence shown here is derived from an EMBL/GenBank/DDBJ whole genome shotgun (WGS) entry which is preliminary data.</text>
</comment>
<proteinExistence type="predicted"/>
<dbReference type="Proteomes" id="UP000228906">
    <property type="component" value="Unassembled WGS sequence"/>
</dbReference>
<reference evidence="2" key="1">
    <citation type="submission" date="2017-09" db="EMBL/GenBank/DDBJ databases">
        <title>Depth-based differentiation of microbial function through sediment-hosted aquifers and enrichment of novel symbionts in the deep terrestrial subsurface.</title>
        <authorList>
            <person name="Probst A.J."/>
            <person name="Ladd B."/>
            <person name="Jarett J.K."/>
            <person name="Geller-Mcgrath D.E."/>
            <person name="Sieber C.M.K."/>
            <person name="Emerson J.B."/>
            <person name="Anantharaman K."/>
            <person name="Thomas B.C."/>
            <person name="Malmstrom R."/>
            <person name="Stieglmeier M."/>
            <person name="Klingl A."/>
            <person name="Woyke T."/>
            <person name="Ryan C.M."/>
            <person name="Banfield J.F."/>
        </authorList>
    </citation>
    <scope>NUCLEOTIDE SEQUENCE [LARGE SCALE GENOMIC DNA]</scope>
</reference>
<gene>
    <name evidence="1" type="ORF">COU03_03305</name>
</gene>
<dbReference type="Pfam" id="PF18993">
    <property type="entry name" value="Rv0078B"/>
    <property type="match status" value="1"/>
</dbReference>
<organism evidence="1 2">
    <name type="scientific">bacterium (Candidatus Gribaldobacteria) CG10_big_fil_rev_8_21_14_0_10_41_12</name>
    <dbReference type="NCBI Taxonomy" id="2014277"/>
    <lineage>
        <taxon>Bacteria</taxon>
        <taxon>Candidatus Gribaldobacteria</taxon>
    </lineage>
</organism>
<dbReference type="EMBL" id="PFAV01000061">
    <property type="protein sequence ID" value="PIR91025.1"/>
    <property type="molecule type" value="Genomic_DNA"/>
</dbReference>
<dbReference type="AlphaFoldDB" id="A0A2H0UW38"/>
<evidence type="ECO:0000313" key="1">
    <source>
        <dbReference type="EMBL" id="PIR91025.1"/>
    </source>
</evidence>
<evidence type="ECO:0000313" key="2">
    <source>
        <dbReference type="Proteomes" id="UP000228906"/>
    </source>
</evidence>
<dbReference type="InterPro" id="IPR044054">
    <property type="entry name" value="Rv0078B"/>
</dbReference>